<organism evidence="2 3">
    <name type="scientific">Mucilaginibacter ximonensis</name>
    <dbReference type="NCBI Taxonomy" id="538021"/>
    <lineage>
        <taxon>Bacteria</taxon>
        <taxon>Pseudomonadati</taxon>
        <taxon>Bacteroidota</taxon>
        <taxon>Sphingobacteriia</taxon>
        <taxon>Sphingobacteriales</taxon>
        <taxon>Sphingobacteriaceae</taxon>
        <taxon>Mucilaginibacter</taxon>
    </lineage>
</organism>
<evidence type="ECO:0000313" key="2">
    <source>
        <dbReference type="EMBL" id="MFD2872620.1"/>
    </source>
</evidence>
<proteinExistence type="predicted"/>
<gene>
    <name evidence="2" type="ORF">ACFS5N_09085</name>
</gene>
<dbReference type="Proteomes" id="UP001597557">
    <property type="component" value="Unassembled WGS sequence"/>
</dbReference>
<feature type="transmembrane region" description="Helical" evidence="1">
    <location>
        <begin position="6"/>
        <end position="23"/>
    </location>
</feature>
<keyword evidence="1" id="KW-1133">Transmembrane helix</keyword>
<evidence type="ECO:0000313" key="3">
    <source>
        <dbReference type="Proteomes" id="UP001597557"/>
    </source>
</evidence>
<protein>
    <submittedName>
        <fullName evidence="2">Uncharacterized protein</fullName>
    </submittedName>
</protein>
<feature type="transmembrane region" description="Helical" evidence="1">
    <location>
        <begin position="35"/>
        <end position="54"/>
    </location>
</feature>
<evidence type="ECO:0000256" key="1">
    <source>
        <dbReference type="SAM" id="Phobius"/>
    </source>
</evidence>
<comment type="caution">
    <text evidence="2">The sequence shown here is derived from an EMBL/GenBank/DDBJ whole genome shotgun (WGS) entry which is preliminary data.</text>
</comment>
<accession>A0ABW5YBH3</accession>
<name>A0ABW5YBH3_9SPHI</name>
<reference evidence="3" key="1">
    <citation type="journal article" date="2019" name="Int. J. Syst. Evol. Microbiol.">
        <title>The Global Catalogue of Microorganisms (GCM) 10K type strain sequencing project: providing services to taxonomists for standard genome sequencing and annotation.</title>
        <authorList>
            <consortium name="The Broad Institute Genomics Platform"/>
            <consortium name="The Broad Institute Genome Sequencing Center for Infectious Disease"/>
            <person name="Wu L."/>
            <person name="Ma J."/>
        </authorList>
    </citation>
    <scope>NUCLEOTIDE SEQUENCE [LARGE SCALE GENOMIC DNA]</scope>
    <source>
        <strain evidence="3">KCTC 22437</strain>
    </source>
</reference>
<keyword evidence="3" id="KW-1185">Reference proteome</keyword>
<keyword evidence="1" id="KW-0812">Transmembrane</keyword>
<dbReference type="RefSeq" id="WP_377184485.1">
    <property type="nucleotide sequence ID" value="NZ_JBHUPD010000002.1"/>
</dbReference>
<keyword evidence="1" id="KW-0472">Membrane</keyword>
<dbReference type="EMBL" id="JBHUPD010000002">
    <property type="protein sequence ID" value="MFD2872620.1"/>
    <property type="molecule type" value="Genomic_DNA"/>
</dbReference>
<sequence>MKIIGGIILIVIGLYLTAIRIKAIKNREQDTLGGGVKLLIIGVGLIIGGIITIVSH</sequence>